<proteinExistence type="predicted"/>
<feature type="domain" description="BFD-like [2Fe-2S]-binding" evidence="1">
    <location>
        <begin position="10"/>
        <end position="59"/>
    </location>
</feature>
<dbReference type="EMBL" id="JAAGLU010000017">
    <property type="protein sequence ID" value="NEC88389.1"/>
    <property type="molecule type" value="Genomic_DNA"/>
</dbReference>
<dbReference type="InterPro" id="IPR007419">
    <property type="entry name" value="BFD-like_2Fe2S-bd_dom"/>
</dbReference>
<dbReference type="Pfam" id="PF04324">
    <property type="entry name" value="Fer2_BFD"/>
    <property type="match status" value="1"/>
</dbReference>
<dbReference type="AlphaFoldDB" id="A0A6B3BVM8"/>
<dbReference type="InterPro" id="IPR041854">
    <property type="entry name" value="BFD-like_2Fe2S-bd_dom_sf"/>
</dbReference>
<dbReference type="RefSeq" id="WP_164316502.1">
    <property type="nucleotide sequence ID" value="NZ_JAAGLU010000017.1"/>
</dbReference>
<protein>
    <submittedName>
        <fullName evidence="2">Nitrite reductase</fullName>
    </submittedName>
</protein>
<organism evidence="2">
    <name type="scientific">Streptomyces sp. SID12501</name>
    <dbReference type="NCBI Taxonomy" id="2706042"/>
    <lineage>
        <taxon>Bacteria</taxon>
        <taxon>Bacillati</taxon>
        <taxon>Actinomycetota</taxon>
        <taxon>Actinomycetes</taxon>
        <taxon>Kitasatosporales</taxon>
        <taxon>Streptomycetaceae</taxon>
        <taxon>Streptomyces</taxon>
    </lineage>
</organism>
<accession>A0A6B3BVM8</accession>
<evidence type="ECO:0000313" key="2">
    <source>
        <dbReference type="EMBL" id="NEC88389.1"/>
    </source>
</evidence>
<gene>
    <name evidence="2" type="ORF">G3I71_21745</name>
</gene>
<reference evidence="2" key="1">
    <citation type="submission" date="2020-01" db="EMBL/GenBank/DDBJ databases">
        <title>Insect and environment-associated Actinomycetes.</title>
        <authorList>
            <person name="Currrie C."/>
            <person name="Chevrette M."/>
            <person name="Carlson C."/>
            <person name="Stubbendieck R."/>
            <person name="Wendt-Pienkowski E."/>
        </authorList>
    </citation>
    <scope>NUCLEOTIDE SEQUENCE</scope>
    <source>
        <strain evidence="2">SID12501</strain>
    </source>
</reference>
<evidence type="ECO:0000259" key="1">
    <source>
        <dbReference type="Pfam" id="PF04324"/>
    </source>
</evidence>
<name>A0A6B3BVM8_9ACTN</name>
<comment type="caution">
    <text evidence="2">The sequence shown here is derived from an EMBL/GenBank/DDBJ whole genome shotgun (WGS) entry which is preliminary data.</text>
</comment>
<dbReference type="Gene3D" id="1.10.10.1100">
    <property type="entry name" value="BFD-like [2Fe-2S]-binding domain"/>
    <property type="match status" value="1"/>
</dbReference>
<sequence length="59" mass="6177">MTSSPPQDPLVCLCAPVPESVVLAARASGVRDVPALRRPTAASTGWGDCLTDLEELLNE</sequence>